<dbReference type="InterPro" id="IPR011004">
    <property type="entry name" value="Trimer_LpxA-like_sf"/>
</dbReference>
<keyword evidence="6" id="KW-1185">Reference proteome</keyword>
<dbReference type="GO" id="GO:0005978">
    <property type="term" value="P:glycogen biosynthetic process"/>
    <property type="evidence" value="ECO:0007669"/>
    <property type="project" value="UniProtKB-KW"/>
</dbReference>
<dbReference type="STRING" id="263852.SAMN02745116_01516"/>
<dbReference type="Pfam" id="PF00483">
    <property type="entry name" value="NTP_transferase"/>
    <property type="match status" value="1"/>
</dbReference>
<dbReference type="SUPFAM" id="SSF51161">
    <property type="entry name" value="Trimeric LpxA-like enzymes"/>
    <property type="match status" value="1"/>
</dbReference>
<name>A0A1T4NQW3_9ENTE</name>
<comment type="similarity">
    <text evidence="1">Belongs to the bacterial/plant glucose-1-phosphate adenylyltransferase family.</text>
</comment>
<dbReference type="OrthoDB" id="9801810at2"/>
<evidence type="ECO:0000313" key="5">
    <source>
        <dbReference type="EMBL" id="SJZ81582.1"/>
    </source>
</evidence>
<dbReference type="GO" id="GO:0008878">
    <property type="term" value="F:glucose-1-phosphate adenylyltransferase activity"/>
    <property type="evidence" value="ECO:0007669"/>
    <property type="project" value="InterPro"/>
</dbReference>
<evidence type="ECO:0000256" key="2">
    <source>
        <dbReference type="ARBA" id="ARBA00023056"/>
    </source>
</evidence>
<proteinExistence type="inferred from homology"/>
<dbReference type="InterPro" id="IPR005835">
    <property type="entry name" value="NTP_transferase_dom"/>
</dbReference>
<organism evidence="5 6">
    <name type="scientific">Pilibacter termitis</name>
    <dbReference type="NCBI Taxonomy" id="263852"/>
    <lineage>
        <taxon>Bacteria</taxon>
        <taxon>Bacillati</taxon>
        <taxon>Bacillota</taxon>
        <taxon>Bacilli</taxon>
        <taxon>Lactobacillales</taxon>
        <taxon>Enterococcaceae</taxon>
        <taxon>Pilibacter</taxon>
    </lineage>
</organism>
<keyword evidence="2" id="KW-0320">Glycogen biosynthesis</keyword>
<dbReference type="InterPro" id="IPR011832">
    <property type="entry name" value="GlgDAde_trans"/>
</dbReference>
<reference evidence="5 6" key="1">
    <citation type="submission" date="2017-02" db="EMBL/GenBank/DDBJ databases">
        <authorList>
            <person name="Peterson S.W."/>
        </authorList>
    </citation>
    <scope>NUCLEOTIDE SEQUENCE [LARGE SCALE GENOMIC DNA]</scope>
    <source>
        <strain evidence="5 6">ATCC BAA-1030</strain>
    </source>
</reference>
<dbReference type="InterPro" id="IPR056818">
    <property type="entry name" value="GlmU/GlgC-like_hexapep"/>
</dbReference>
<dbReference type="Proteomes" id="UP000190328">
    <property type="component" value="Unassembled WGS sequence"/>
</dbReference>
<protein>
    <submittedName>
        <fullName evidence="5">Glucose-1-phosphate adenylyltransferase</fullName>
    </submittedName>
</protein>
<keyword evidence="5" id="KW-0808">Transferase</keyword>
<gene>
    <name evidence="5" type="ORF">SAMN02745116_01516</name>
</gene>
<dbReference type="InterPro" id="IPR011831">
    <property type="entry name" value="ADP-Glc_PPase"/>
</dbReference>
<dbReference type="InterPro" id="IPR029044">
    <property type="entry name" value="Nucleotide-diphossugar_trans"/>
</dbReference>
<dbReference type="Pfam" id="PF24894">
    <property type="entry name" value="Hexapep_GlmU"/>
    <property type="match status" value="1"/>
</dbReference>
<feature type="domain" description="Glucose-1-phosphate adenylyltransferase/Bifunctional protein GlmU-like C-terminal hexapeptide" evidence="4">
    <location>
        <begin position="291"/>
        <end position="359"/>
    </location>
</feature>
<accession>A0A1T4NQW3</accession>
<dbReference type="PANTHER" id="PTHR43523:SF6">
    <property type="entry name" value="GLYCOGEN BIOSYNTHESIS PROTEIN GLGD"/>
    <property type="match status" value="1"/>
</dbReference>
<dbReference type="SUPFAM" id="SSF53448">
    <property type="entry name" value="Nucleotide-diphospho-sugar transferases"/>
    <property type="match status" value="1"/>
</dbReference>
<dbReference type="NCBIfam" id="TIGR02092">
    <property type="entry name" value="glgD"/>
    <property type="match status" value="1"/>
</dbReference>
<dbReference type="EMBL" id="FUXI01000016">
    <property type="protein sequence ID" value="SJZ81582.1"/>
    <property type="molecule type" value="Genomic_DNA"/>
</dbReference>
<dbReference type="Gene3D" id="3.90.550.10">
    <property type="entry name" value="Spore Coat Polysaccharide Biosynthesis Protein SpsA, Chain A"/>
    <property type="match status" value="1"/>
</dbReference>
<feature type="domain" description="Nucleotidyl transferase" evidence="3">
    <location>
        <begin position="30"/>
        <end position="260"/>
    </location>
</feature>
<dbReference type="PANTHER" id="PTHR43523">
    <property type="entry name" value="GLUCOSE-1-PHOSPHATE ADENYLYLTRANSFERASE-RELATED"/>
    <property type="match status" value="1"/>
</dbReference>
<evidence type="ECO:0000313" key="6">
    <source>
        <dbReference type="Proteomes" id="UP000190328"/>
    </source>
</evidence>
<sequence length="385" mass="42830">MKSNKVCAIVGNITDYKNGLGGLVENRPLATLPFGGKYRLIDFQLSAVANAGIRSVYAVFKHNEMRSVFDHIGSGKEWGLDTLLNRYFLGFYEELEEMQCKGENYYAAMIDYLVKSKSDQTVFMSSNILANVDLRQILQVHKNNGKNLTVAYKKFAPADLNGSNIVLELDESNHVKNAHNFKRDIDTSERVNLNMGIYIIDTQWLISSLREAYKTNLPPTLQSWLAEKLQTEETLAYEYTGYVSNIFDVSSYYNANMDLLDPATFNALFFSSNKVYTKVKNEAPTYYASSSNVKNSQSGSGSIIEGDVENSVLSRNIRVKKGAKVSNSILMPSVKIEENAIVENAIIDKNVIIESGAVVRGTNEKPVVITKGTVVSALVDSLIVE</sequence>
<keyword evidence="5" id="KW-0548">Nucleotidyltransferase</keyword>
<evidence type="ECO:0000259" key="3">
    <source>
        <dbReference type="Pfam" id="PF00483"/>
    </source>
</evidence>
<dbReference type="Gene3D" id="2.160.10.10">
    <property type="entry name" value="Hexapeptide repeat proteins"/>
    <property type="match status" value="1"/>
</dbReference>
<evidence type="ECO:0000256" key="1">
    <source>
        <dbReference type="ARBA" id="ARBA00010443"/>
    </source>
</evidence>
<evidence type="ECO:0000259" key="4">
    <source>
        <dbReference type="Pfam" id="PF24894"/>
    </source>
</evidence>
<dbReference type="CDD" id="cd04651">
    <property type="entry name" value="LbH_G1P_AT_C"/>
    <property type="match status" value="1"/>
</dbReference>
<dbReference type="AlphaFoldDB" id="A0A1T4NQW3"/>
<dbReference type="RefSeq" id="WP_078807451.1">
    <property type="nucleotide sequence ID" value="NZ_FUXI01000016.1"/>
</dbReference>